<organism evidence="10">
    <name type="scientific">viral metagenome</name>
    <dbReference type="NCBI Taxonomy" id="1070528"/>
    <lineage>
        <taxon>unclassified sequences</taxon>
        <taxon>metagenomes</taxon>
        <taxon>organismal metagenomes</taxon>
    </lineage>
</organism>
<protein>
    <recommendedName>
        <fullName evidence="9">AAA+ ATPase domain-containing protein</fullName>
    </recommendedName>
</protein>
<evidence type="ECO:0000256" key="3">
    <source>
        <dbReference type="ARBA" id="ARBA00022801"/>
    </source>
</evidence>
<evidence type="ECO:0000256" key="4">
    <source>
        <dbReference type="ARBA" id="ARBA00022806"/>
    </source>
</evidence>
<dbReference type="InterPro" id="IPR010285">
    <property type="entry name" value="DNA_helicase_pif1-like_DEAD"/>
</dbReference>
<keyword evidence="7" id="KW-0234">DNA repair</keyword>
<keyword evidence="5" id="KW-0067">ATP-binding</keyword>
<dbReference type="Gene3D" id="3.40.50.300">
    <property type="entry name" value="P-loop containing nucleotide triphosphate hydrolases"/>
    <property type="match status" value="2"/>
</dbReference>
<keyword evidence="3" id="KW-0378">Hydrolase</keyword>
<dbReference type="InterPro" id="IPR027417">
    <property type="entry name" value="P-loop_NTPase"/>
</dbReference>
<dbReference type="CDD" id="cd18037">
    <property type="entry name" value="DEXSc_Pif1_like"/>
    <property type="match status" value="1"/>
</dbReference>
<evidence type="ECO:0000259" key="9">
    <source>
        <dbReference type="SMART" id="SM00382"/>
    </source>
</evidence>
<evidence type="ECO:0000256" key="1">
    <source>
        <dbReference type="ARBA" id="ARBA00022741"/>
    </source>
</evidence>
<evidence type="ECO:0000256" key="5">
    <source>
        <dbReference type="ARBA" id="ARBA00022840"/>
    </source>
</evidence>
<sequence>MTKDLLNAGQEAAYDSIEEGKSIFLTGSGGTGKSFLLNLLYTLLPKQTGRKVALTALTGCASLLLHPKAKTIHSWAGIGLGTDPVELLVPKVKKSNKARTRWMGTDVLVIDEISMMTPELFEKLDQVGRKVRRNESTPFGGLQLVLVGDFYQLPPVVRNSETTSFVFESPLWKDLRLTMCELTEIVRQKDAAFQTVLNEARIGQLTKSSLRILVKRMGLDYKTEKIQPTMLFTRRAQVDTINMKYLKELTSERRSFKANTVFDPVQATKGMTDKDPYIQEAVQKLDMNASYTPDLVLAIGAQVMLVTNLKPQVGLVNGSRGVIVAFEPAKCFDEKEKEKEVSLTDSSLLLPIVEFRNGQKEQITPITWEVPDMPAVKRQQIPLKLAYAITIHKSQGATLDCALIDVGSKTFEYGQAYVALSRVKDLESLYIHDLDPQAFRAHPKVKEFYEASKPIHT</sequence>
<dbReference type="InterPro" id="IPR003593">
    <property type="entry name" value="AAA+_ATPase"/>
</dbReference>
<evidence type="ECO:0000256" key="6">
    <source>
        <dbReference type="ARBA" id="ARBA00023125"/>
    </source>
</evidence>
<dbReference type="PANTHER" id="PTHR47642:SF5">
    <property type="entry name" value="ATP-DEPENDENT DNA HELICASE"/>
    <property type="match status" value="1"/>
</dbReference>
<dbReference type="GO" id="GO:0003678">
    <property type="term" value="F:DNA helicase activity"/>
    <property type="evidence" value="ECO:0007669"/>
    <property type="project" value="InterPro"/>
</dbReference>
<dbReference type="InterPro" id="IPR049163">
    <property type="entry name" value="Pif1-like_2B_dom"/>
</dbReference>
<keyword evidence="1" id="KW-0547">Nucleotide-binding</keyword>
<accession>A0A6C0KQ17</accession>
<keyword evidence="4" id="KW-0347">Helicase</keyword>
<dbReference type="PANTHER" id="PTHR47642">
    <property type="entry name" value="ATP-DEPENDENT DNA HELICASE"/>
    <property type="match status" value="1"/>
</dbReference>
<dbReference type="SMART" id="SM00382">
    <property type="entry name" value="AAA"/>
    <property type="match status" value="1"/>
</dbReference>
<evidence type="ECO:0000256" key="7">
    <source>
        <dbReference type="ARBA" id="ARBA00023204"/>
    </source>
</evidence>
<evidence type="ECO:0000256" key="2">
    <source>
        <dbReference type="ARBA" id="ARBA00022763"/>
    </source>
</evidence>
<dbReference type="CDD" id="cd18809">
    <property type="entry name" value="SF1_C_RecD"/>
    <property type="match status" value="1"/>
</dbReference>
<dbReference type="Pfam" id="PF21530">
    <property type="entry name" value="Pif1_2B_dom"/>
    <property type="match status" value="1"/>
</dbReference>
<dbReference type="InterPro" id="IPR051055">
    <property type="entry name" value="PIF1_helicase"/>
</dbReference>
<dbReference type="Pfam" id="PF05970">
    <property type="entry name" value="PIF1"/>
    <property type="match status" value="1"/>
</dbReference>
<dbReference type="GO" id="GO:0006281">
    <property type="term" value="P:DNA repair"/>
    <property type="evidence" value="ECO:0007669"/>
    <property type="project" value="InterPro"/>
</dbReference>
<dbReference type="SUPFAM" id="SSF52540">
    <property type="entry name" value="P-loop containing nucleoside triphosphate hydrolases"/>
    <property type="match status" value="2"/>
</dbReference>
<reference evidence="10" key="1">
    <citation type="journal article" date="2020" name="Nature">
        <title>Giant virus diversity and host interactions through global metagenomics.</title>
        <authorList>
            <person name="Schulz F."/>
            <person name="Roux S."/>
            <person name="Paez-Espino D."/>
            <person name="Jungbluth S."/>
            <person name="Walsh D.A."/>
            <person name="Denef V.J."/>
            <person name="McMahon K.D."/>
            <person name="Konstantinidis K.T."/>
            <person name="Eloe-Fadrosh E.A."/>
            <person name="Kyrpides N.C."/>
            <person name="Woyke T."/>
        </authorList>
    </citation>
    <scope>NUCLEOTIDE SEQUENCE</scope>
    <source>
        <strain evidence="10">GVMAG-S-3300013006-138</strain>
    </source>
</reference>
<dbReference type="GO" id="GO:0000723">
    <property type="term" value="P:telomere maintenance"/>
    <property type="evidence" value="ECO:0007669"/>
    <property type="project" value="InterPro"/>
</dbReference>
<name>A0A6C0KQ17_9ZZZZ</name>
<dbReference type="AlphaFoldDB" id="A0A6C0KQ17"/>
<keyword evidence="8" id="KW-0413">Isomerase</keyword>
<proteinExistence type="predicted"/>
<keyword evidence="2" id="KW-0227">DNA damage</keyword>
<evidence type="ECO:0000313" key="10">
    <source>
        <dbReference type="EMBL" id="QHU18428.1"/>
    </source>
</evidence>
<dbReference type="EMBL" id="MN740931">
    <property type="protein sequence ID" value="QHU18428.1"/>
    <property type="molecule type" value="Genomic_DNA"/>
</dbReference>
<evidence type="ECO:0000256" key="8">
    <source>
        <dbReference type="ARBA" id="ARBA00023235"/>
    </source>
</evidence>
<keyword evidence="6" id="KW-0238">DNA-binding</keyword>
<feature type="domain" description="AAA+ ATPase" evidence="9">
    <location>
        <begin position="19"/>
        <end position="171"/>
    </location>
</feature>